<gene>
    <name evidence="1" type="ORF">BFP76_12355</name>
</gene>
<protein>
    <submittedName>
        <fullName evidence="1">Uncharacterized protein</fullName>
    </submittedName>
</protein>
<evidence type="ECO:0000313" key="2">
    <source>
        <dbReference type="Proteomes" id="UP000231516"/>
    </source>
</evidence>
<evidence type="ECO:0000313" key="1">
    <source>
        <dbReference type="EMBL" id="PIB26672.1"/>
    </source>
</evidence>
<reference evidence="1 2" key="1">
    <citation type="submission" date="2016-08" db="EMBL/GenBank/DDBJ databases">
        <title>Draft genome of Amylibacter sp. strain 4G11.</title>
        <authorList>
            <person name="Wong S.-K."/>
            <person name="Hamasaki K."/>
            <person name="Yoshizawa S."/>
        </authorList>
    </citation>
    <scope>NUCLEOTIDE SEQUENCE [LARGE SCALE GENOMIC DNA]</scope>
    <source>
        <strain evidence="1 2">4G11</strain>
    </source>
</reference>
<dbReference type="AlphaFoldDB" id="A0A2G5KCA4"/>
<proteinExistence type="predicted"/>
<sequence>MTTVEVSERSGFPYFCISAPSVQSIEQANAVVDIFEQSLSKCSVEYANLIFQHAVIIDDIKSNGLPLQDWNILAIEPTASEVEQKQLLSAFQPGWFWLHVGSLDAGWDVVERWVSIIENISQKNTDTWGNKPGIWENEGGVALGESAVLCLAMRDKKWLPLYSRLMNVWDLGHEVHTRSSINALFNKYGLIAPMADLLVQRVSVDGQHGPRQVFGTLRDDIRRMLPESQFDAFYDRALSAFRDSTKAWMDWPPDERNLEKFAITDDLREIAKRLGAT</sequence>
<dbReference type="Proteomes" id="UP000231516">
    <property type="component" value="Unassembled WGS sequence"/>
</dbReference>
<name>A0A2G5KCA4_9RHOB</name>
<comment type="caution">
    <text evidence="1">The sequence shown here is derived from an EMBL/GenBank/DDBJ whole genome shotgun (WGS) entry which is preliminary data.</text>
</comment>
<dbReference type="RefSeq" id="WP_099591501.1">
    <property type="nucleotide sequence ID" value="NZ_MDGM01000003.1"/>
</dbReference>
<accession>A0A2G5KCA4</accession>
<organism evidence="1 2">
    <name type="scientific">Paramylibacter kogurei</name>
    <dbReference type="NCBI Taxonomy" id="1889778"/>
    <lineage>
        <taxon>Bacteria</taxon>
        <taxon>Pseudomonadati</taxon>
        <taxon>Pseudomonadota</taxon>
        <taxon>Alphaproteobacteria</taxon>
        <taxon>Rhodobacterales</taxon>
        <taxon>Paracoccaceae</taxon>
        <taxon>Paramylibacter</taxon>
    </lineage>
</organism>
<dbReference type="OrthoDB" id="8480202at2"/>
<dbReference type="EMBL" id="MDGM01000003">
    <property type="protein sequence ID" value="PIB26672.1"/>
    <property type="molecule type" value="Genomic_DNA"/>
</dbReference>
<keyword evidence="2" id="KW-1185">Reference proteome</keyword>